<evidence type="ECO:0000313" key="4">
    <source>
        <dbReference type="Proteomes" id="UP000037729"/>
    </source>
</evidence>
<evidence type="ECO:0000313" key="2">
    <source>
        <dbReference type="EMBL" id="KOX92053.1"/>
    </source>
</evidence>
<dbReference type="InterPro" id="IPR055943">
    <property type="entry name" value="DUF7521"/>
</dbReference>
<dbReference type="AlphaFoldDB" id="A0A0N0U8V1"/>
<reference evidence="3" key="2">
    <citation type="submission" date="2019-12" db="EMBL/GenBank/DDBJ databases">
        <title>The whole-genome sequencing of Haloarcula japonica strain pws8.</title>
        <authorList>
            <person name="Verma D.K."/>
            <person name="Gopal K."/>
            <person name="Prasad E.S."/>
        </authorList>
    </citation>
    <scope>NUCLEOTIDE SEQUENCE</scope>
    <source>
        <strain evidence="3">Pws8</strain>
    </source>
</reference>
<dbReference type="GeneID" id="35220550"/>
<evidence type="ECO:0000256" key="1">
    <source>
        <dbReference type="SAM" id="Phobius"/>
    </source>
</evidence>
<keyword evidence="1" id="KW-0472">Membrane</keyword>
<name>A0A0N0U8V1_9EURY</name>
<dbReference type="Pfam" id="PF24365">
    <property type="entry name" value="DUF7521"/>
    <property type="match status" value="1"/>
</dbReference>
<dbReference type="Proteomes" id="UP000037729">
    <property type="component" value="Unassembled WGS sequence"/>
</dbReference>
<dbReference type="Proteomes" id="UP000610611">
    <property type="component" value="Unassembled WGS sequence"/>
</dbReference>
<organism evidence="2 4">
    <name type="scientific">Haloarcula rubripromontorii</name>
    <dbReference type="NCBI Taxonomy" id="1705562"/>
    <lineage>
        <taxon>Archaea</taxon>
        <taxon>Methanobacteriati</taxon>
        <taxon>Methanobacteriota</taxon>
        <taxon>Stenosarchaea group</taxon>
        <taxon>Halobacteria</taxon>
        <taxon>Halobacteriales</taxon>
        <taxon>Haloarculaceae</taxon>
        <taxon>Haloarcula</taxon>
    </lineage>
</organism>
<accession>A0A0N0U8V1</accession>
<dbReference type="RefSeq" id="WP_053969073.1">
    <property type="nucleotide sequence ID" value="NZ_JAWJXX010000004.1"/>
</dbReference>
<feature type="transmembrane region" description="Helical" evidence="1">
    <location>
        <begin position="43"/>
        <end position="65"/>
    </location>
</feature>
<protein>
    <submittedName>
        <fullName evidence="2">Uncharacterized protein</fullName>
    </submittedName>
</protein>
<keyword evidence="1" id="KW-1133">Transmembrane helix</keyword>
<sequence length="99" mass="10671">MVHIPSSQVGIVVSKTLILILGGLITYYSYQAYSRTKSPQHKWLTYGFGVVTLGAFAGGVLDIAIGRYLGQELLPVSVFTSSSLTAIGLGIILYSLYVR</sequence>
<dbReference type="OrthoDB" id="170398at2157"/>
<evidence type="ECO:0000313" key="3">
    <source>
        <dbReference type="EMBL" id="NLV06166.1"/>
    </source>
</evidence>
<proteinExistence type="predicted"/>
<dbReference type="EMBL" id="LIUF01000005">
    <property type="protein sequence ID" value="KOX92053.1"/>
    <property type="molecule type" value="Genomic_DNA"/>
</dbReference>
<keyword evidence="1" id="KW-0812">Transmembrane</keyword>
<comment type="caution">
    <text evidence="2">The sequence shown here is derived from an EMBL/GenBank/DDBJ whole genome shotgun (WGS) entry which is preliminary data.</text>
</comment>
<dbReference type="EMBL" id="WOWB01000001">
    <property type="protein sequence ID" value="NLV06166.1"/>
    <property type="molecule type" value="Genomic_DNA"/>
</dbReference>
<dbReference type="STRING" id="1705562.AMS69_16030"/>
<feature type="transmembrane region" description="Helical" evidence="1">
    <location>
        <begin position="12"/>
        <end position="31"/>
    </location>
</feature>
<reference evidence="2 4" key="1">
    <citation type="submission" date="2015-08" db="EMBL/GenBank/DDBJ databases">
        <title>Genomes of Isolates from Cabo Rojo, PR.</title>
        <authorList>
            <person name="Sanchez-Nieves R.L."/>
            <person name="Montalvo-Rodriguez R."/>
        </authorList>
    </citation>
    <scope>NUCLEOTIDE SEQUENCE [LARGE SCALE GENOMIC DNA]</scope>
    <source>
        <strain evidence="2 4">SL3</strain>
    </source>
</reference>
<keyword evidence="4" id="KW-1185">Reference proteome</keyword>
<gene>
    <name evidence="2" type="ORF">AMS69_16030</name>
    <name evidence="3" type="ORF">GOC83_08500</name>
</gene>
<feature type="transmembrane region" description="Helical" evidence="1">
    <location>
        <begin position="77"/>
        <end position="97"/>
    </location>
</feature>
<dbReference type="PATRIC" id="fig|1705562.3.peg.4112"/>